<protein>
    <submittedName>
        <fullName evidence="1">Uncharacterized protein</fullName>
    </submittedName>
</protein>
<gene>
    <name evidence="1" type="ORF">SAMN04488565_0630</name>
</gene>
<evidence type="ECO:0000313" key="2">
    <source>
        <dbReference type="Proteomes" id="UP000182690"/>
    </source>
</evidence>
<evidence type="ECO:0000313" key="1">
    <source>
        <dbReference type="EMBL" id="SDQ11487.1"/>
    </source>
</evidence>
<dbReference type="STRING" id="1079994.SAMN04488565_0630"/>
<sequence length="201" mass="21702">MTEMNPTTPASSPLDTLKALVLRNIDALDHLGHELAGGDAEVPESVLEYLDALRQQQYSAIAEHLPVGRDEHLGDLRHLPPATRVYDDGSPVVEAFRSGMAIAMFYPRYDGDRKVFTDRHMAAASSLAAIMAADSAPAMISDLDEWRRAGNYVDAPLDDEAEKGAEALIQRSNALGPGATVGDLFKAQQEAAERENDGDDA</sequence>
<name>A0A1H0Y8K6_9MICO</name>
<dbReference type="RefSeq" id="WP_010155595.1">
    <property type="nucleotide sequence ID" value="NZ_FNKB01000001.1"/>
</dbReference>
<accession>A0A1H0Y8K6</accession>
<dbReference type="OrthoDB" id="4991282at2"/>
<reference evidence="1 2" key="1">
    <citation type="submission" date="2016-10" db="EMBL/GenBank/DDBJ databases">
        <authorList>
            <person name="de Groot N.N."/>
        </authorList>
    </citation>
    <scope>NUCLEOTIDE SEQUENCE [LARGE SCALE GENOMIC DNA]</scope>
    <source>
        <strain evidence="1 2">DSM 22788</strain>
    </source>
</reference>
<proteinExistence type="predicted"/>
<dbReference type="Proteomes" id="UP000182690">
    <property type="component" value="Unassembled WGS sequence"/>
</dbReference>
<dbReference type="AlphaFoldDB" id="A0A1H0Y8K6"/>
<organism evidence="1 2">
    <name type="scientific">Leucobacter chromiiresistens</name>
    <dbReference type="NCBI Taxonomy" id="1079994"/>
    <lineage>
        <taxon>Bacteria</taxon>
        <taxon>Bacillati</taxon>
        <taxon>Actinomycetota</taxon>
        <taxon>Actinomycetes</taxon>
        <taxon>Micrococcales</taxon>
        <taxon>Microbacteriaceae</taxon>
        <taxon>Leucobacter</taxon>
    </lineage>
</organism>
<dbReference type="EMBL" id="FNKB01000001">
    <property type="protein sequence ID" value="SDQ11487.1"/>
    <property type="molecule type" value="Genomic_DNA"/>
</dbReference>